<keyword evidence="2" id="KW-0436">Ligase</keyword>
<feature type="non-terminal residue" evidence="4">
    <location>
        <position position="325"/>
    </location>
</feature>
<protein>
    <recommendedName>
        <fullName evidence="3">AMP-dependent synthetase/ligase domain-containing protein</fullName>
    </recommendedName>
</protein>
<dbReference type="AlphaFoldDB" id="A0A382J1G4"/>
<name>A0A382J1G4_9ZZZZ</name>
<dbReference type="Pfam" id="PF00501">
    <property type="entry name" value="AMP-binding"/>
    <property type="match status" value="1"/>
</dbReference>
<dbReference type="PROSITE" id="PS00455">
    <property type="entry name" value="AMP_BINDING"/>
    <property type="match status" value="1"/>
</dbReference>
<feature type="domain" description="AMP-dependent synthetase/ligase" evidence="3">
    <location>
        <begin position="15"/>
        <end position="322"/>
    </location>
</feature>
<dbReference type="GO" id="GO:0031956">
    <property type="term" value="F:medium-chain fatty acid-CoA ligase activity"/>
    <property type="evidence" value="ECO:0007669"/>
    <property type="project" value="TreeGrafter"/>
</dbReference>
<gene>
    <name evidence="4" type="ORF">METZ01_LOCUS257777</name>
</gene>
<evidence type="ECO:0000256" key="2">
    <source>
        <dbReference type="ARBA" id="ARBA00022598"/>
    </source>
</evidence>
<accession>A0A382J1G4</accession>
<evidence type="ECO:0000259" key="3">
    <source>
        <dbReference type="Pfam" id="PF00501"/>
    </source>
</evidence>
<dbReference type="PANTHER" id="PTHR43201:SF5">
    <property type="entry name" value="MEDIUM-CHAIN ACYL-COA LIGASE ACSF2, MITOCHONDRIAL"/>
    <property type="match status" value="1"/>
</dbReference>
<sequence>MSEPIYDARTLWELLERRVADSPDRAFLIDDADRTVTFGEAKDLAERMAAGFAALGVGEGTPVTWVLPTRIDTVVASLALSRLGAVQNPIIHIYRDREVGFCIRQTAAELVLTPGEWSGFDYQAMVERVVADLDEPPAVVDASAGLPEGDPAALPPVPTVPADGQDVIRWIYYTSGTTSDPKGVLHTDASLMAGGVGLARALDMQPTDVGSIAFPYAHIGGPDYLVCLLANGFPAVLVEKFDLMAAIKAFNRHGVTMAGGSTVFYTMFLGVQRQQPDDPIIPTLRLLSGGGAPKPPEVFFEVQAEMGIPVAHGYGMTESPMICQG</sequence>
<organism evidence="4">
    <name type="scientific">marine metagenome</name>
    <dbReference type="NCBI Taxonomy" id="408172"/>
    <lineage>
        <taxon>unclassified sequences</taxon>
        <taxon>metagenomes</taxon>
        <taxon>ecological metagenomes</taxon>
    </lineage>
</organism>
<dbReference type="SUPFAM" id="SSF56801">
    <property type="entry name" value="Acetyl-CoA synthetase-like"/>
    <property type="match status" value="1"/>
</dbReference>
<dbReference type="EMBL" id="UINC01070631">
    <property type="protein sequence ID" value="SVC04923.1"/>
    <property type="molecule type" value="Genomic_DNA"/>
</dbReference>
<dbReference type="InterPro" id="IPR000873">
    <property type="entry name" value="AMP-dep_synth/lig_dom"/>
</dbReference>
<dbReference type="PANTHER" id="PTHR43201">
    <property type="entry name" value="ACYL-COA SYNTHETASE"/>
    <property type="match status" value="1"/>
</dbReference>
<comment type="similarity">
    <text evidence="1">Belongs to the ATP-dependent AMP-binding enzyme family.</text>
</comment>
<dbReference type="InterPro" id="IPR020845">
    <property type="entry name" value="AMP-binding_CS"/>
</dbReference>
<reference evidence="4" key="1">
    <citation type="submission" date="2018-05" db="EMBL/GenBank/DDBJ databases">
        <authorList>
            <person name="Lanie J.A."/>
            <person name="Ng W.-L."/>
            <person name="Kazmierczak K.M."/>
            <person name="Andrzejewski T.M."/>
            <person name="Davidsen T.M."/>
            <person name="Wayne K.J."/>
            <person name="Tettelin H."/>
            <person name="Glass J.I."/>
            <person name="Rusch D."/>
            <person name="Podicherti R."/>
            <person name="Tsui H.-C.T."/>
            <person name="Winkler M.E."/>
        </authorList>
    </citation>
    <scope>NUCLEOTIDE SEQUENCE</scope>
</reference>
<dbReference type="Gene3D" id="3.40.50.980">
    <property type="match status" value="2"/>
</dbReference>
<evidence type="ECO:0000256" key="1">
    <source>
        <dbReference type="ARBA" id="ARBA00006432"/>
    </source>
</evidence>
<dbReference type="GO" id="GO:0006631">
    <property type="term" value="P:fatty acid metabolic process"/>
    <property type="evidence" value="ECO:0007669"/>
    <property type="project" value="TreeGrafter"/>
</dbReference>
<evidence type="ECO:0000313" key="4">
    <source>
        <dbReference type="EMBL" id="SVC04923.1"/>
    </source>
</evidence>
<proteinExistence type="inferred from homology"/>